<dbReference type="EMBL" id="JACHWR010000001">
    <property type="protein sequence ID" value="MBB3040295.1"/>
    <property type="molecule type" value="Genomic_DNA"/>
</dbReference>
<evidence type="ECO:0000313" key="3">
    <source>
        <dbReference type="Proteomes" id="UP000589626"/>
    </source>
</evidence>
<keyword evidence="1" id="KW-0472">Membrane</keyword>
<comment type="caution">
    <text evidence="2">The sequence shown here is derived from an EMBL/GenBank/DDBJ whole genome shotgun (WGS) entry which is preliminary data.</text>
</comment>
<evidence type="ECO:0000256" key="1">
    <source>
        <dbReference type="SAM" id="Phobius"/>
    </source>
</evidence>
<reference evidence="2 3" key="1">
    <citation type="submission" date="2020-08" db="EMBL/GenBank/DDBJ databases">
        <title>Sequencing the genomes of 1000 actinobacteria strains.</title>
        <authorList>
            <person name="Klenk H.-P."/>
        </authorList>
    </citation>
    <scope>NUCLEOTIDE SEQUENCE [LARGE SCALE GENOMIC DNA]</scope>
    <source>
        <strain evidence="2 3">DSM 105498</strain>
    </source>
</reference>
<dbReference type="AlphaFoldDB" id="A0A7W4Z0B6"/>
<feature type="transmembrane region" description="Helical" evidence="1">
    <location>
        <begin position="87"/>
        <end position="106"/>
    </location>
</feature>
<dbReference type="RefSeq" id="WP_183590343.1">
    <property type="nucleotide sequence ID" value="NZ_JACHWR010000001.1"/>
</dbReference>
<evidence type="ECO:0000313" key="2">
    <source>
        <dbReference type="EMBL" id="MBB3040295.1"/>
    </source>
</evidence>
<proteinExistence type="predicted"/>
<feature type="transmembrane region" description="Helical" evidence="1">
    <location>
        <begin position="24"/>
        <end position="41"/>
    </location>
</feature>
<keyword evidence="1" id="KW-0812">Transmembrane</keyword>
<evidence type="ECO:0008006" key="4">
    <source>
        <dbReference type="Google" id="ProtNLM"/>
    </source>
</evidence>
<dbReference type="InterPro" id="IPR021215">
    <property type="entry name" value="DUF2752"/>
</dbReference>
<sequence length="148" mass="15181">MTATAPAPPAGAAYAESRWRRVRGPAIVIGGLGLATLALHLRDPHQQGAWGVCPSAALGFSCPGCGGLRAVNDLTNGEIGAAASSNLLFVALVPLVVIGLGTWAVARWRGVTVRPPMRLVRPAAYAGLALLAVFTVLRNLPAGSWLAP</sequence>
<keyword evidence="3" id="KW-1185">Reference proteome</keyword>
<gene>
    <name evidence="2" type="ORF">FHU40_000096</name>
</gene>
<dbReference type="Proteomes" id="UP000589626">
    <property type="component" value="Unassembled WGS sequence"/>
</dbReference>
<dbReference type="Pfam" id="PF10825">
    <property type="entry name" value="DUF2752"/>
    <property type="match status" value="1"/>
</dbReference>
<organism evidence="2 3">
    <name type="scientific">Nocardioides soli</name>
    <dbReference type="NCBI Taxonomy" id="1036020"/>
    <lineage>
        <taxon>Bacteria</taxon>
        <taxon>Bacillati</taxon>
        <taxon>Actinomycetota</taxon>
        <taxon>Actinomycetes</taxon>
        <taxon>Propionibacteriales</taxon>
        <taxon>Nocardioidaceae</taxon>
        <taxon>Nocardioides</taxon>
    </lineage>
</organism>
<keyword evidence="1" id="KW-1133">Transmembrane helix</keyword>
<feature type="transmembrane region" description="Helical" evidence="1">
    <location>
        <begin position="118"/>
        <end position="137"/>
    </location>
</feature>
<name>A0A7W4Z0B6_9ACTN</name>
<accession>A0A7W4Z0B6</accession>
<protein>
    <recommendedName>
        <fullName evidence="4">DUF2752 domain-containing protein</fullName>
    </recommendedName>
</protein>